<dbReference type="InterPro" id="IPR018152">
    <property type="entry name" value="SOD_Cu/Zn_BS"/>
</dbReference>
<keyword evidence="2" id="KW-0560">Oxidoreductase</keyword>
<feature type="domain" description="Superoxide dismutase copper/zinc binding" evidence="5">
    <location>
        <begin position="40"/>
        <end position="169"/>
    </location>
</feature>
<accession>A0A934WNQ5</accession>
<sequence length="172" mass="17857">MRHLIACATALLLAACSHMNGPTGATARAVLSPTVGNSASGTLYFTQQGDRVLVSGEISGLKPDAEHGFHIHEKGDCSSPDAMSAGGHYNPGKHAHGRYDQREHHEGDLPSLRADAAGVAHVNLVSADFGVGTGEHNVIGRSVVVHRDPDDFTSQPAGNSGPRLACGVIQHS</sequence>
<dbReference type="RefSeq" id="WP_201173077.1">
    <property type="nucleotide sequence ID" value="NZ_JAEPWM010000006.1"/>
</dbReference>
<dbReference type="GO" id="GO:0005507">
    <property type="term" value="F:copper ion binding"/>
    <property type="evidence" value="ECO:0007669"/>
    <property type="project" value="InterPro"/>
</dbReference>
<evidence type="ECO:0000259" key="5">
    <source>
        <dbReference type="Pfam" id="PF00080"/>
    </source>
</evidence>
<dbReference type="CDD" id="cd00305">
    <property type="entry name" value="Cu-Zn_Superoxide_Dismutase"/>
    <property type="match status" value="1"/>
</dbReference>
<evidence type="ECO:0000256" key="1">
    <source>
        <dbReference type="ARBA" id="ARBA00010457"/>
    </source>
</evidence>
<dbReference type="Proteomes" id="UP000630528">
    <property type="component" value="Unassembled WGS sequence"/>
</dbReference>
<comment type="cofactor">
    <cofactor evidence="2">
        <name>Zn(2+)</name>
        <dbReference type="ChEBI" id="CHEBI:29105"/>
    </cofactor>
    <text evidence="2">Binds 1 zinc ion per subunit.</text>
</comment>
<dbReference type="InterPro" id="IPR024134">
    <property type="entry name" value="SOD_Cu/Zn_/chaperone"/>
</dbReference>
<dbReference type="PANTHER" id="PTHR10003">
    <property type="entry name" value="SUPEROXIDE DISMUTASE CU-ZN -RELATED"/>
    <property type="match status" value="1"/>
</dbReference>
<keyword evidence="2" id="KW-0479">Metal-binding</keyword>
<evidence type="ECO:0000313" key="7">
    <source>
        <dbReference type="Proteomes" id="UP000630528"/>
    </source>
</evidence>
<keyword evidence="7" id="KW-1185">Reference proteome</keyword>
<dbReference type="AlphaFoldDB" id="A0A934WNQ5"/>
<proteinExistence type="inferred from homology"/>
<reference evidence="6" key="1">
    <citation type="journal article" date="2012" name="J. Microbiol. Biotechnol.">
        <title>Ramlibacter ginsenosidimutans sp. nov., with ginsenoside-converting activity.</title>
        <authorList>
            <person name="Wang L."/>
            <person name="An D.S."/>
            <person name="Kim S.G."/>
            <person name="Jin F.X."/>
            <person name="Kim S.C."/>
            <person name="Lee S.T."/>
            <person name="Im W.T."/>
        </authorList>
    </citation>
    <scope>NUCLEOTIDE SEQUENCE</scope>
    <source>
        <strain evidence="6">KACC 17527</strain>
    </source>
</reference>
<comment type="cofactor">
    <cofactor evidence="2">
        <name>Cu cation</name>
        <dbReference type="ChEBI" id="CHEBI:23378"/>
    </cofactor>
    <text evidence="2">Binds 1 copper ion per subunit.</text>
</comment>
<name>A0A934WNQ5_9BURK</name>
<dbReference type="InterPro" id="IPR036423">
    <property type="entry name" value="SOD-like_Cu/Zn_dom_sf"/>
</dbReference>
<comment type="function">
    <text evidence="2">Destroys radicals which are normally produced within the cells and which are toxic to biological systems.</text>
</comment>
<dbReference type="PROSITE" id="PS00332">
    <property type="entry name" value="SOD_CU_ZN_2"/>
    <property type="match status" value="1"/>
</dbReference>
<feature type="signal peptide" evidence="4">
    <location>
        <begin position="1"/>
        <end position="19"/>
    </location>
</feature>
<evidence type="ECO:0000256" key="2">
    <source>
        <dbReference type="RuleBase" id="RU000393"/>
    </source>
</evidence>
<dbReference type="Gene3D" id="2.60.40.200">
    <property type="entry name" value="Superoxide dismutase, copper/zinc binding domain"/>
    <property type="match status" value="1"/>
</dbReference>
<dbReference type="PRINTS" id="PR00068">
    <property type="entry name" value="CUZNDISMTASE"/>
</dbReference>
<comment type="caution">
    <text evidence="6">The sequence shown here is derived from an EMBL/GenBank/DDBJ whole genome shotgun (WGS) entry which is preliminary data.</text>
</comment>
<gene>
    <name evidence="6" type="ORF">JJB11_15495</name>
</gene>
<comment type="catalytic activity">
    <reaction evidence="2">
        <text>2 superoxide + 2 H(+) = H2O2 + O2</text>
        <dbReference type="Rhea" id="RHEA:20696"/>
        <dbReference type="ChEBI" id="CHEBI:15378"/>
        <dbReference type="ChEBI" id="CHEBI:15379"/>
        <dbReference type="ChEBI" id="CHEBI:16240"/>
        <dbReference type="ChEBI" id="CHEBI:18421"/>
        <dbReference type="EC" id="1.15.1.1"/>
    </reaction>
</comment>
<comment type="similarity">
    <text evidence="1 2">Belongs to the Cu-Zn superoxide dismutase family.</text>
</comment>
<dbReference type="Pfam" id="PF00080">
    <property type="entry name" value="Sod_Cu"/>
    <property type="match status" value="1"/>
</dbReference>
<reference evidence="6" key="2">
    <citation type="submission" date="2021-01" db="EMBL/GenBank/DDBJ databases">
        <authorList>
            <person name="Kang M."/>
        </authorList>
    </citation>
    <scope>NUCLEOTIDE SEQUENCE</scope>
    <source>
        <strain evidence="6">KACC 17527</strain>
    </source>
</reference>
<dbReference type="EC" id="1.15.1.1" evidence="2"/>
<feature type="region of interest" description="Disordered" evidence="3">
    <location>
        <begin position="81"/>
        <end position="105"/>
    </location>
</feature>
<dbReference type="GO" id="GO:0004784">
    <property type="term" value="F:superoxide dismutase activity"/>
    <property type="evidence" value="ECO:0007669"/>
    <property type="project" value="UniProtKB-EC"/>
</dbReference>
<evidence type="ECO:0000313" key="6">
    <source>
        <dbReference type="EMBL" id="MBK6007502.1"/>
    </source>
</evidence>
<dbReference type="SUPFAM" id="SSF49329">
    <property type="entry name" value="Cu,Zn superoxide dismutase-like"/>
    <property type="match status" value="1"/>
</dbReference>
<protein>
    <recommendedName>
        <fullName evidence="2">Superoxide dismutase [Cu-Zn]</fullName>
        <ecNumber evidence="2">1.15.1.1</ecNumber>
    </recommendedName>
</protein>
<feature type="chain" id="PRO_5037043757" description="Superoxide dismutase [Cu-Zn]" evidence="4">
    <location>
        <begin position="20"/>
        <end position="172"/>
    </location>
</feature>
<keyword evidence="2" id="KW-0186">Copper</keyword>
<organism evidence="6 7">
    <name type="scientific">Ramlibacter ginsenosidimutans</name>
    <dbReference type="NCBI Taxonomy" id="502333"/>
    <lineage>
        <taxon>Bacteria</taxon>
        <taxon>Pseudomonadati</taxon>
        <taxon>Pseudomonadota</taxon>
        <taxon>Betaproteobacteria</taxon>
        <taxon>Burkholderiales</taxon>
        <taxon>Comamonadaceae</taxon>
        <taxon>Ramlibacter</taxon>
    </lineage>
</organism>
<keyword evidence="4" id="KW-0732">Signal</keyword>
<keyword evidence="2" id="KW-0862">Zinc</keyword>
<dbReference type="PROSITE" id="PS00087">
    <property type="entry name" value="SOD_CU_ZN_1"/>
    <property type="match status" value="1"/>
</dbReference>
<evidence type="ECO:0000256" key="3">
    <source>
        <dbReference type="SAM" id="MobiDB-lite"/>
    </source>
</evidence>
<evidence type="ECO:0000256" key="4">
    <source>
        <dbReference type="SAM" id="SignalP"/>
    </source>
</evidence>
<dbReference type="EMBL" id="JAEPWM010000006">
    <property type="protein sequence ID" value="MBK6007502.1"/>
    <property type="molecule type" value="Genomic_DNA"/>
</dbReference>
<dbReference type="InterPro" id="IPR001424">
    <property type="entry name" value="SOD_Cu_Zn_dom"/>
</dbReference>
<dbReference type="PROSITE" id="PS51257">
    <property type="entry name" value="PROKAR_LIPOPROTEIN"/>
    <property type="match status" value="1"/>
</dbReference>